<dbReference type="AlphaFoldDB" id="A0A1G4MHE9"/>
<keyword evidence="1" id="KW-1133">Transmembrane helix</keyword>
<dbReference type="Proteomes" id="UP000190831">
    <property type="component" value="Chromosome G"/>
</dbReference>
<evidence type="ECO:0000313" key="3">
    <source>
        <dbReference type="EMBL" id="SCW03226.1"/>
    </source>
</evidence>
<keyword evidence="4" id="KW-1185">Reference proteome</keyword>
<dbReference type="InterPro" id="IPR021102">
    <property type="entry name" value="PNGase_A"/>
</dbReference>
<dbReference type="OMA" id="LWRPCVG"/>
<evidence type="ECO:0000259" key="2">
    <source>
        <dbReference type="Pfam" id="PF12222"/>
    </source>
</evidence>
<dbReference type="EMBL" id="LT598486">
    <property type="protein sequence ID" value="SCW03226.1"/>
    <property type="molecule type" value="Genomic_DNA"/>
</dbReference>
<name>A0A1G4MHE9_LACFM</name>
<dbReference type="InterPro" id="IPR056948">
    <property type="entry name" value="PNGaseA_N"/>
</dbReference>
<keyword evidence="1" id="KW-0472">Membrane</keyword>
<gene>
    <name evidence="3" type="ORF">LAFE_0G05776G</name>
</gene>
<sequence>MGTKGIEMGIWNSLVSSRRWRTSEKNQSEKLDLEKQQVDVCRRPSRRRWQSFFTLLTVFLTLVLTLTCTDWLPDSKLLGLTRCGSWKPQEKGVTKSFEITVEKLPEVEPLYSQKLLKHSFGDSWGKPAVVEFEPYKDASYNKIILELVTRVSGRQFDRLLHVFLDDINVWRSSTVEPTGDDNVVVSESIKDVSQYLSLFDKESIELKFQLDNLVTPKLNGVFEVELTLHYYQEAKPGNGKEDTLREELLSYFTSPPTFIAPLVKKFIRTPLLYYPLSSQENPRWTRELPELEDPTDISRVILEVFASGNAAEEFWYTNVLDRYTNRFHDNGHQLLGHGPLRVLKAYLTNSDTELLVDSVVPTPVIFTGGISPALWRPCVGMNAFDIESYKIDLTPFLPLLAEGAWELQLEVVSSVDTHYKPTVGENWILSGNLMIWKKTYKGVEIEPTVFSNSSELETIFQVDVDDGNPEQLFQNVIAKTGVLIDSIIKINGQTYNFTRSIESSFKTNQTYLENGDIERSVIELEKVRRSLIHANDSILFDYIDKTLWDFVGDVQTLDVDEEKSELTYKAAIVRSLGRYTALQHGEGKSDKSNTDVLLSLSGSQVGEATYTLSPNGNHGSGDTFHNVLVDRSWPHEERYKRSVLVRDNKVVLDIYNRD</sequence>
<evidence type="ECO:0000256" key="1">
    <source>
        <dbReference type="SAM" id="Phobius"/>
    </source>
</evidence>
<feature type="domain" description="Peptide N-acetyl-beta-D-glucosaminyl asparaginase amidase A N-terminal" evidence="2">
    <location>
        <begin position="111"/>
        <end position="439"/>
    </location>
</feature>
<proteinExistence type="predicted"/>
<keyword evidence="1" id="KW-0812">Transmembrane</keyword>
<dbReference type="Pfam" id="PF12222">
    <property type="entry name" value="PNGaseA"/>
    <property type="match status" value="1"/>
</dbReference>
<dbReference type="OrthoDB" id="1612078at2759"/>
<dbReference type="PANTHER" id="PTHR31104">
    <property type="entry name" value="PEPTIDE-N4-(N-ACETYL-BETA-GLUCOSAMINYL)ASPARAGINE AMIDASE A PROTEIN"/>
    <property type="match status" value="1"/>
</dbReference>
<protein>
    <submittedName>
        <fullName evidence="3">LAFE_0G05776g1_1</fullName>
    </submittedName>
</protein>
<organism evidence="3 4">
    <name type="scientific">Lachancea fermentati</name>
    <name type="common">Zygosaccharomyces fermentati</name>
    <dbReference type="NCBI Taxonomy" id="4955"/>
    <lineage>
        <taxon>Eukaryota</taxon>
        <taxon>Fungi</taxon>
        <taxon>Dikarya</taxon>
        <taxon>Ascomycota</taxon>
        <taxon>Saccharomycotina</taxon>
        <taxon>Saccharomycetes</taxon>
        <taxon>Saccharomycetales</taxon>
        <taxon>Saccharomycetaceae</taxon>
        <taxon>Lachancea</taxon>
    </lineage>
</organism>
<evidence type="ECO:0000313" key="4">
    <source>
        <dbReference type="Proteomes" id="UP000190831"/>
    </source>
</evidence>
<reference evidence="3 4" key="1">
    <citation type="submission" date="2016-03" db="EMBL/GenBank/DDBJ databases">
        <authorList>
            <person name="Devillers H."/>
        </authorList>
    </citation>
    <scope>NUCLEOTIDE SEQUENCE [LARGE SCALE GENOMIC DNA]</scope>
    <source>
        <strain evidence="3">CBS 6772</strain>
    </source>
</reference>
<accession>A0A1G4MHE9</accession>
<feature type="transmembrane region" description="Helical" evidence="1">
    <location>
        <begin position="52"/>
        <end position="72"/>
    </location>
</feature>